<feature type="compositionally biased region" description="Polar residues" evidence="1">
    <location>
        <begin position="250"/>
        <end position="280"/>
    </location>
</feature>
<gene>
    <name evidence="2" type="ORF">PaG_01174</name>
</gene>
<protein>
    <submittedName>
        <fullName evidence="2">Uncharacterized protein</fullName>
    </submittedName>
</protein>
<evidence type="ECO:0000313" key="3">
    <source>
        <dbReference type="Proteomes" id="UP000019462"/>
    </source>
</evidence>
<feature type="region of interest" description="Disordered" evidence="1">
    <location>
        <begin position="157"/>
        <end position="183"/>
    </location>
</feature>
<evidence type="ECO:0000256" key="1">
    <source>
        <dbReference type="SAM" id="MobiDB-lite"/>
    </source>
</evidence>
<proteinExistence type="predicted"/>
<dbReference type="HOGENOM" id="CLU_994418_0_0_1"/>
<reference evidence="2 3" key="1">
    <citation type="journal article" date="2014" name="Genome Announc.">
        <title>Genome sequence of the basidiomycetous fungus Pseudozyma aphidis DSM70725, an efficient producer of biosurfactant mannosylerythritol lipids.</title>
        <authorList>
            <person name="Lorenz S."/>
            <person name="Guenther M."/>
            <person name="Grumaz C."/>
            <person name="Rupp S."/>
            <person name="Zibek S."/>
            <person name="Sohn K."/>
        </authorList>
    </citation>
    <scope>NUCLEOTIDE SEQUENCE [LARGE SCALE GENOMIC DNA]</scope>
    <source>
        <strain evidence="3">ATCC 32657 / CBS 517.83 / DSM 70725 / JCM 10318 / NBRC 10182 / NRRL Y-7954 / St-0401</strain>
    </source>
</reference>
<accession>W3VRS0</accession>
<dbReference type="AlphaFoldDB" id="W3VRS0"/>
<dbReference type="OrthoDB" id="10550779at2759"/>
<comment type="caution">
    <text evidence="2">The sequence shown here is derived from an EMBL/GenBank/DDBJ whole genome shotgun (WGS) entry which is preliminary data.</text>
</comment>
<dbReference type="Proteomes" id="UP000019462">
    <property type="component" value="Unassembled WGS sequence"/>
</dbReference>
<dbReference type="EMBL" id="AWNI01000006">
    <property type="protein sequence ID" value="ETS64328.1"/>
    <property type="molecule type" value="Genomic_DNA"/>
</dbReference>
<organism evidence="2 3">
    <name type="scientific">Moesziomyces aphidis</name>
    <name type="common">Pseudozyma aphidis</name>
    <dbReference type="NCBI Taxonomy" id="84754"/>
    <lineage>
        <taxon>Eukaryota</taxon>
        <taxon>Fungi</taxon>
        <taxon>Dikarya</taxon>
        <taxon>Basidiomycota</taxon>
        <taxon>Ustilaginomycotina</taxon>
        <taxon>Ustilaginomycetes</taxon>
        <taxon>Ustilaginales</taxon>
        <taxon>Ustilaginaceae</taxon>
        <taxon>Moesziomyces</taxon>
    </lineage>
</organism>
<evidence type="ECO:0000313" key="2">
    <source>
        <dbReference type="EMBL" id="ETS64328.1"/>
    </source>
</evidence>
<feature type="compositionally biased region" description="Polar residues" evidence="1">
    <location>
        <begin position="102"/>
        <end position="116"/>
    </location>
</feature>
<name>W3VRS0_MOEAP</name>
<sequence>MPKLLANLHGTEVPASLATSSRATRTWVDVIRSRGFCGAVSVQTADTVARLTRQARPGWIGAIGLSSGAIPEVSSKMANFQAALPGRRTLGSHAAVGHLGTAQPTCSPSRRASAQATAPPENPSARLSPAGPQGVDRARTPRVRARLFRAVRAAAAAQRMQTESQPGPSQLCPGQRARAQRALPRSRISLARQKRRAPIAVEPVYPSSCRSPSPPSTDISTIAILRGTGSTLTNSARSADPSPVRHLETQVDSLSPPTGSHSSVSTHAHPASSIQHPASQ</sequence>
<feature type="region of interest" description="Disordered" evidence="1">
    <location>
        <begin position="231"/>
        <end position="280"/>
    </location>
</feature>
<keyword evidence="3" id="KW-1185">Reference proteome</keyword>
<feature type="region of interest" description="Disordered" evidence="1">
    <location>
        <begin position="98"/>
        <end position="141"/>
    </location>
</feature>